<dbReference type="EMBL" id="MZ334501">
    <property type="protein sequence ID" value="UBF20222.1"/>
    <property type="molecule type" value="Genomic_DNA"/>
</dbReference>
<proteinExistence type="predicted"/>
<dbReference type="Proteomes" id="UP000827392">
    <property type="component" value="Segment"/>
</dbReference>
<evidence type="ECO:0000256" key="1">
    <source>
        <dbReference type="SAM" id="MobiDB-lite"/>
    </source>
</evidence>
<sequence length="1038" mass="116452">MGKIRVRVKNEDRVIREIKRDFKRGMDKSANAIAQAGRNKALQIINENQAYFNYEVAKGFRIIDGADTSTRSSIKLINEAPHAGALDAGVPAAKYADGGPPVQALLPWVQRKMGGYDLGGSESDGGSGGDDPDPSDVIDENKAEEEAPEIISEERFDYEKSGFEEEISASRLEEGDVLDLRGDGISGRYVVTNITGDYIDATNYRENINANLDQMVFGGGYQNLHGYGRVGRVSDSELSVGDTVYNKNGEIGVVTLIDSDEIIVEFEDEVGTYENAIRRPTNDFILANPEEVVDDETNPFDVASQLSSITLDGAETDGLDEDTAEALLQQFDKVIRGHGYPPVSQIVTDDTLDTIDAAVRPGGDSSVLKIPSQLIEPGGRIEGIEEANENVDWEQSRRAYVAMRDGRGAEYALLHQYGEYLFDNLSDDAKAYLAENSTTIDLVDGELVPSDDSVPNIWRKYSAISGDSLKSYFGENFASYIMDDNDVFREDLLTRRSRFFEVALGNPEQYFDVEVPSGWERPDYYLGVDYDGEPLRESDLPDGYSLAFDRAFGDIYDFNRREKYVVQTSDGELVETRVFERLRAGEHSLERNEDLVRLDEVGGDRNFYYYGGGESFTIVGQETKDYEFSKIDRGDFVIVKETDGYEDEGEVIDTHYARVSSRPGYDDRAGDYLGEATDVVTGETVQLDRYSFYGRRDTHLDEWMRDVDTLEHTPDSEIPESLTTDFDPEHIDLSFRYAHENADGQGPVVYIKTNNGGNVYPAKVTGGRGDRLNLESTEVDEFGETRTWTREGDGSGDVEIYAISQDYENFRSLEEGDDIIIDPELLDVEDHPFPEDTLSRATISSDFNGVFARPWATSGEGVRVNHGAFVDIRENVPTWDAYNIEGGYRIEFTVNGETHTGLVDFAPFGDKRYQVSEYKVYDETAGTTVRVDARDITSYEDTNFKNRVEDAPNFLIDGTDYVKPPDEPEQAEKGDEYLLWSYREGEFVRARVHYVSDVLGEVRFEVIDGDDKPYEWTGKNPEYDSSLFPVKPMGYKPD</sequence>
<name>A0AAE8XTE1_9CAUD</name>
<evidence type="ECO:0000313" key="3">
    <source>
        <dbReference type="Proteomes" id="UP000827392"/>
    </source>
</evidence>
<organism evidence="2 3">
    <name type="scientific">Halorubrum sodomense tailed virus 4</name>
    <dbReference type="NCBI Taxonomy" id="2878013"/>
    <lineage>
        <taxon>Viruses</taxon>
        <taxon>Duplodnaviria</taxon>
        <taxon>Heunggongvirae</taxon>
        <taxon>Uroviricota</taxon>
        <taxon>Caudoviricetes</taxon>
        <taxon>Thumleimavirales</taxon>
        <taxon>Hafunaviridae</taxon>
        <taxon>Haloferacalesvirus</taxon>
        <taxon>Haloferacalesvirus samutsakhonense</taxon>
        <taxon>Haloferacalesvirus HSTV4</taxon>
    </lineage>
</organism>
<feature type="compositionally biased region" description="Gly residues" evidence="1">
    <location>
        <begin position="116"/>
        <end position="129"/>
    </location>
</feature>
<reference evidence="2 3" key="1">
    <citation type="submission" date="2021-05" db="EMBL/GenBank/DDBJ databases">
        <title>Diversity, taxonomy and evolution of archaeal viruses of the class Caudoviricetes.</title>
        <authorList>
            <person name="Liu Y."/>
            <person name="Demina T.A."/>
            <person name="Roux S."/>
            <person name="Aiewsakun P."/>
            <person name="Kazlauskas D."/>
            <person name="Simmonds P."/>
            <person name="Prangishvili D."/>
            <person name="Oksanen H.M."/>
            <person name="Krupovic M."/>
        </authorList>
    </citation>
    <scope>NUCLEOTIDE SEQUENCE [LARGE SCALE GENOMIC DNA]</scope>
    <source>
        <strain evidence="2">HSTV-4/6</strain>
    </source>
</reference>
<evidence type="ECO:0000313" key="2">
    <source>
        <dbReference type="EMBL" id="UBF20222.1"/>
    </source>
</evidence>
<keyword evidence="3" id="KW-1185">Reference proteome</keyword>
<accession>A0AAE8XTE1</accession>
<protein>
    <submittedName>
        <fullName evidence="2">Uncharacterized protein</fullName>
    </submittedName>
</protein>
<gene>
    <name evidence="2" type="ORF">HSTV-4_gp15</name>
</gene>
<feature type="region of interest" description="Disordered" evidence="1">
    <location>
        <begin position="116"/>
        <end position="153"/>
    </location>
</feature>